<dbReference type="InterPro" id="IPR001525">
    <property type="entry name" value="C5_MeTfrase"/>
</dbReference>
<dbReference type="AlphaFoldDB" id="A0A5M3Q1U4"/>
<evidence type="ECO:0000256" key="3">
    <source>
        <dbReference type="ARBA" id="ARBA00022747"/>
    </source>
</evidence>
<reference evidence="5 6" key="1">
    <citation type="journal article" date="2019" name="J. Gen. Appl. Microbiol.">
        <title>Aerobic degradation of cis-dichloroethene by the marine bacterium Marinobacter salsuginis strain 5N-3.</title>
        <authorList>
            <person name="Inoue Y."/>
            <person name="Fukunaga Y."/>
            <person name="Katsumata H."/>
            <person name="Ohji S."/>
            <person name="Hosoyama A."/>
            <person name="Mori K."/>
            <person name="Ando K."/>
        </authorList>
    </citation>
    <scope>NUCLEOTIDE SEQUENCE [LARGE SCALE GENOMIC DNA]</scope>
    <source>
        <strain evidence="5 6">NBRC 109114</strain>
    </source>
</reference>
<evidence type="ECO:0000313" key="5">
    <source>
        <dbReference type="EMBL" id="GBO89224.1"/>
    </source>
</evidence>
<sequence>MHTHAIADFHVPSVVTKNLKMNMVSGRSTPKVRVSSNFLPLMGFDEGQRIITTPSLDGGFIVRPSDQGDHKIYSRRYNRARTNKPFEAVMEFANKQLMRTFPPACERFHVKMRHGDIKISPIPNRTAAIIRRLSGHNPLNALAAMTGGVDIHAMESVGMKVDAVIEYRPDEARDVTAGRSLSEINALNTLRNGTPRILMNEDIYQLDPRMLRKLADEGDPISIFSAGIQCDDHSRAKGAKAKAKSVEDLSTTVDMIYPTLRAIEELEPMLVVVENVPGFGTSAAGDILKTTLRRWGYHISEAVMDARDYGGIQSRRRYHMVASVFPGYEHPAPQERNTTPIWPIVEARLHECRDITDSYAITSPKAVERGGNYITRESTYCPTIIKSQDRLVKDGCYIADGGRIYAPSPALIKDLMSIPQDEEGFVTSWMAKEQEVELLGQSVDYSMHKALMGSIKDHLIENAGNRTIVRTRQTELFAS</sequence>
<evidence type="ECO:0000256" key="2">
    <source>
        <dbReference type="ARBA" id="ARBA00022679"/>
    </source>
</evidence>
<dbReference type="Proteomes" id="UP000387223">
    <property type="component" value="Unassembled WGS sequence"/>
</dbReference>
<evidence type="ECO:0008006" key="7">
    <source>
        <dbReference type="Google" id="ProtNLM"/>
    </source>
</evidence>
<keyword evidence="3" id="KW-0680">Restriction system</keyword>
<dbReference type="EMBL" id="BGZI01000020">
    <property type="protein sequence ID" value="GBO89224.1"/>
    <property type="molecule type" value="Genomic_DNA"/>
</dbReference>
<dbReference type="RefSeq" id="WP_136630296.1">
    <property type="nucleotide sequence ID" value="NZ_BGZI01000020.1"/>
</dbReference>
<dbReference type="GO" id="GO:0009307">
    <property type="term" value="P:DNA restriction-modification system"/>
    <property type="evidence" value="ECO:0007669"/>
    <property type="project" value="UniProtKB-KW"/>
</dbReference>
<comment type="caution">
    <text evidence="5">The sequence shown here is derived from an EMBL/GenBank/DDBJ whole genome shotgun (WGS) entry which is preliminary data.</text>
</comment>
<organism evidence="5 6">
    <name type="scientific">Marinobacter salsuginis</name>
    <dbReference type="NCBI Taxonomy" id="418719"/>
    <lineage>
        <taxon>Bacteria</taxon>
        <taxon>Pseudomonadati</taxon>
        <taxon>Pseudomonadota</taxon>
        <taxon>Gammaproteobacteria</taxon>
        <taxon>Pseudomonadales</taxon>
        <taxon>Marinobacteraceae</taxon>
        <taxon>Marinobacter</taxon>
    </lineage>
</organism>
<evidence type="ECO:0000256" key="4">
    <source>
        <dbReference type="ARBA" id="ARBA00047422"/>
    </source>
</evidence>
<keyword evidence="1" id="KW-0489">Methyltransferase</keyword>
<name>A0A5M3Q1U4_9GAMM</name>
<accession>A0A5M3Q1U4</accession>
<dbReference type="GO" id="GO:0003886">
    <property type="term" value="F:DNA (cytosine-5-)-methyltransferase activity"/>
    <property type="evidence" value="ECO:0007669"/>
    <property type="project" value="UniProtKB-EC"/>
</dbReference>
<gene>
    <name evidence="5" type="ORF">MSSD14B_28920</name>
</gene>
<proteinExistence type="predicted"/>
<dbReference type="SUPFAM" id="SSF53335">
    <property type="entry name" value="S-adenosyl-L-methionine-dependent methyltransferases"/>
    <property type="match status" value="1"/>
</dbReference>
<protein>
    <recommendedName>
        <fullName evidence="7">DNA (cytosine-5-)-methyltransferase</fullName>
    </recommendedName>
</protein>
<evidence type="ECO:0000256" key="1">
    <source>
        <dbReference type="ARBA" id="ARBA00022603"/>
    </source>
</evidence>
<dbReference type="Pfam" id="PF00145">
    <property type="entry name" value="DNA_methylase"/>
    <property type="match status" value="1"/>
</dbReference>
<dbReference type="GO" id="GO:0032259">
    <property type="term" value="P:methylation"/>
    <property type="evidence" value="ECO:0007669"/>
    <property type="project" value="UniProtKB-KW"/>
</dbReference>
<comment type="catalytic activity">
    <reaction evidence="4">
        <text>a 2'-deoxycytidine in DNA + S-adenosyl-L-methionine = a 5-methyl-2'-deoxycytidine in DNA + S-adenosyl-L-homocysteine + H(+)</text>
        <dbReference type="Rhea" id="RHEA:13681"/>
        <dbReference type="Rhea" id="RHEA-COMP:11369"/>
        <dbReference type="Rhea" id="RHEA-COMP:11370"/>
        <dbReference type="ChEBI" id="CHEBI:15378"/>
        <dbReference type="ChEBI" id="CHEBI:57856"/>
        <dbReference type="ChEBI" id="CHEBI:59789"/>
        <dbReference type="ChEBI" id="CHEBI:85452"/>
        <dbReference type="ChEBI" id="CHEBI:85454"/>
        <dbReference type="EC" id="2.1.1.37"/>
    </reaction>
</comment>
<keyword evidence="2" id="KW-0808">Transferase</keyword>
<evidence type="ECO:0000313" key="6">
    <source>
        <dbReference type="Proteomes" id="UP000387223"/>
    </source>
</evidence>
<dbReference type="Gene3D" id="3.40.50.150">
    <property type="entry name" value="Vaccinia Virus protein VP39"/>
    <property type="match status" value="1"/>
</dbReference>
<dbReference type="InterPro" id="IPR029063">
    <property type="entry name" value="SAM-dependent_MTases_sf"/>
</dbReference>